<dbReference type="PANTHER" id="PTHR30532">
    <property type="entry name" value="IRON III DICITRATE-BINDING PERIPLASMIC PROTEIN"/>
    <property type="match status" value="1"/>
</dbReference>
<dbReference type="AlphaFoldDB" id="A0A3D9VDU4"/>
<comment type="subcellular location">
    <subcellularLocation>
        <location evidence="1">Cell envelope</location>
    </subcellularLocation>
</comment>
<evidence type="ECO:0000256" key="1">
    <source>
        <dbReference type="ARBA" id="ARBA00004196"/>
    </source>
</evidence>
<dbReference type="Proteomes" id="UP000256485">
    <property type="component" value="Unassembled WGS sequence"/>
</dbReference>
<evidence type="ECO:0000256" key="3">
    <source>
        <dbReference type="ARBA" id="ARBA00022448"/>
    </source>
</evidence>
<evidence type="ECO:0000259" key="7">
    <source>
        <dbReference type="PROSITE" id="PS50983"/>
    </source>
</evidence>
<dbReference type="RefSeq" id="WP_115849271.1">
    <property type="nucleotide sequence ID" value="NZ_QTUC01000001.1"/>
</dbReference>
<comment type="similarity">
    <text evidence="2">Belongs to the bacterial solute-binding protein 8 family.</text>
</comment>
<feature type="signal peptide" evidence="6">
    <location>
        <begin position="1"/>
        <end position="30"/>
    </location>
</feature>
<dbReference type="EMBL" id="QTUC01000001">
    <property type="protein sequence ID" value="REF35491.1"/>
    <property type="molecule type" value="Genomic_DNA"/>
</dbReference>
<dbReference type="InterPro" id="IPR006311">
    <property type="entry name" value="TAT_signal"/>
</dbReference>
<dbReference type="GO" id="GO:0030288">
    <property type="term" value="C:outer membrane-bounded periplasmic space"/>
    <property type="evidence" value="ECO:0007669"/>
    <property type="project" value="TreeGrafter"/>
</dbReference>
<keyword evidence="4 6" id="KW-0732">Signal</keyword>
<dbReference type="InterPro" id="IPR051313">
    <property type="entry name" value="Bact_iron-sidero_bind"/>
</dbReference>
<feature type="domain" description="Fe/B12 periplasmic-binding" evidence="7">
    <location>
        <begin position="70"/>
        <end position="344"/>
    </location>
</feature>
<reference evidence="8 9" key="1">
    <citation type="submission" date="2018-08" db="EMBL/GenBank/DDBJ databases">
        <title>Sequencing the genomes of 1000 actinobacteria strains.</title>
        <authorList>
            <person name="Klenk H.-P."/>
        </authorList>
    </citation>
    <scope>NUCLEOTIDE SEQUENCE [LARGE SCALE GENOMIC DNA]</scope>
    <source>
        <strain evidence="8 9">DSM 22891</strain>
    </source>
</reference>
<sequence length="344" mass="37133">MFTSPPQRSTRLSRRGLLAGGLALGVSAVAGCGSSTETPGQRPTTTKTSDKAWSFTDDRDTTARAPQRPSRLVAQASSAAALWDLGLRPVGVFGEAGSKELLGDVDVDAVTWVGKTWGEFNLEAFAALRPDLLVTPIQNADGSLWYVPQEHVREIESICPIVAISYVEKSVAEVIDRYVELAESLGVDVAAESVTSAREAFQAASTKVSEAARAKPGLRVAFLSATDTNVYIGNADVFSDLRYLRELGVRFVEPSVPAEEPHWEVLSWEQVDKYPIDLLLYDSRNARYFTTGLDDHPTLANLPAVKAGQIAAWNPETPTSWKAFAPALEQLADTISKARPGLAS</sequence>
<dbReference type="InterPro" id="IPR002491">
    <property type="entry name" value="ABC_transptr_periplasmic_BD"/>
</dbReference>
<feature type="region of interest" description="Disordered" evidence="5">
    <location>
        <begin position="30"/>
        <end position="70"/>
    </location>
</feature>
<dbReference type="OrthoDB" id="7941913at2"/>
<keyword evidence="3" id="KW-0813">Transport</keyword>
<keyword evidence="9" id="KW-1185">Reference proteome</keyword>
<gene>
    <name evidence="8" type="ORF">DFJ64_0871</name>
</gene>
<feature type="compositionally biased region" description="Polar residues" evidence="5">
    <location>
        <begin position="37"/>
        <end position="47"/>
    </location>
</feature>
<evidence type="ECO:0000256" key="4">
    <source>
        <dbReference type="ARBA" id="ARBA00022729"/>
    </source>
</evidence>
<evidence type="ECO:0000256" key="5">
    <source>
        <dbReference type="SAM" id="MobiDB-lite"/>
    </source>
</evidence>
<name>A0A3D9VDU4_THECX</name>
<comment type="caution">
    <text evidence="8">The sequence shown here is derived from an EMBL/GenBank/DDBJ whole genome shotgun (WGS) entry which is preliminary data.</text>
</comment>
<evidence type="ECO:0000256" key="6">
    <source>
        <dbReference type="SAM" id="SignalP"/>
    </source>
</evidence>
<evidence type="ECO:0000256" key="2">
    <source>
        <dbReference type="ARBA" id="ARBA00008814"/>
    </source>
</evidence>
<evidence type="ECO:0000313" key="8">
    <source>
        <dbReference type="EMBL" id="REF35491.1"/>
    </source>
</evidence>
<dbReference type="PROSITE" id="PS50983">
    <property type="entry name" value="FE_B12_PBP"/>
    <property type="match status" value="1"/>
</dbReference>
<dbReference type="PROSITE" id="PS51318">
    <property type="entry name" value="TAT"/>
    <property type="match status" value="1"/>
</dbReference>
<accession>A0A3D9VDU4</accession>
<dbReference type="GO" id="GO:1901678">
    <property type="term" value="P:iron coordination entity transport"/>
    <property type="evidence" value="ECO:0007669"/>
    <property type="project" value="UniProtKB-ARBA"/>
</dbReference>
<organism evidence="8 9">
    <name type="scientific">Thermasporomyces composti</name>
    <dbReference type="NCBI Taxonomy" id="696763"/>
    <lineage>
        <taxon>Bacteria</taxon>
        <taxon>Bacillati</taxon>
        <taxon>Actinomycetota</taxon>
        <taxon>Actinomycetes</taxon>
        <taxon>Propionibacteriales</taxon>
        <taxon>Nocardioidaceae</taxon>
        <taxon>Thermasporomyces</taxon>
    </lineage>
</organism>
<protein>
    <submittedName>
        <fullName evidence="8">Iron complex transport system substrate-binding protein</fullName>
    </submittedName>
</protein>
<dbReference type="Gene3D" id="3.40.50.1980">
    <property type="entry name" value="Nitrogenase molybdenum iron protein domain"/>
    <property type="match status" value="2"/>
</dbReference>
<proteinExistence type="inferred from homology"/>
<evidence type="ECO:0000313" key="9">
    <source>
        <dbReference type="Proteomes" id="UP000256485"/>
    </source>
</evidence>
<dbReference type="PANTHER" id="PTHR30532:SF24">
    <property type="entry name" value="FERRIC ENTEROBACTIN-BINDING PERIPLASMIC PROTEIN FEPB"/>
    <property type="match status" value="1"/>
</dbReference>
<dbReference type="SUPFAM" id="SSF53807">
    <property type="entry name" value="Helical backbone' metal receptor"/>
    <property type="match status" value="1"/>
</dbReference>
<feature type="chain" id="PRO_5039288657" evidence="6">
    <location>
        <begin position="31"/>
        <end position="344"/>
    </location>
</feature>
<dbReference type="Pfam" id="PF01497">
    <property type="entry name" value="Peripla_BP_2"/>
    <property type="match status" value="1"/>
</dbReference>